<protein>
    <submittedName>
        <fullName evidence="4">Short chain dehydrogenase</fullName>
    </submittedName>
</protein>
<dbReference type="InterPro" id="IPR057326">
    <property type="entry name" value="KR_dom"/>
</dbReference>
<dbReference type="InterPro" id="IPR013120">
    <property type="entry name" value="FAR_NAD-bd"/>
</dbReference>
<dbReference type="InterPro" id="IPR002347">
    <property type="entry name" value="SDR_fam"/>
</dbReference>
<dbReference type="RefSeq" id="WP_188545632.1">
    <property type="nucleotide sequence ID" value="NZ_BMCU01000003.1"/>
</dbReference>
<reference evidence="4" key="1">
    <citation type="journal article" date="2014" name="Int. J. Syst. Evol. Microbiol.">
        <title>Complete genome sequence of Corynebacterium casei LMG S-19264T (=DSM 44701T), isolated from a smear-ripened cheese.</title>
        <authorList>
            <consortium name="US DOE Joint Genome Institute (JGI-PGF)"/>
            <person name="Walter F."/>
            <person name="Albersmeier A."/>
            <person name="Kalinowski J."/>
            <person name="Ruckert C."/>
        </authorList>
    </citation>
    <scope>NUCLEOTIDE SEQUENCE</scope>
    <source>
        <strain evidence="4">CCM 7905</strain>
    </source>
</reference>
<evidence type="ECO:0000256" key="1">
    <source>
        <dbReference type="ARBA" id="ARBA00006484"/>
    </source>
</evidence>
<dbReference type="InterPro" id="IPR020904">
    <property type="entry name" value="Sc_DH/Rdtase_CS"/>
</dbReference>
<dbReference type="SUPFAM" id="SSF51735">
    <property type="entry name" value="NAD(P)-binding Rossmann-fold domains"/>
    <property type="match status" value="2"/>
</dbReference>
<dbReference type="PRINTS" id="PR00080">
    <property type="entry name" value="SDRFAMILY"/>
</dbReference>
<dbReference type="PANTHER" id="PTHR44196:SF1">
    <property type="entry name" value="DEHYDROGENASE_REDUCTASE SDR FAMILY MEMBER 7B"/>
    <property type="match status" value="1"/>
</dbReference>
<dbReference type="Pfam" id="PF07993">
    <property type="entry name" value="NAD_binding_4"/>
    <property type="match status" value="1"/>
</dbReference>
<gene>
    <name evidence="4" type="ORF">GCM10007304_29720</name>
</gene>
<feature type="domain" description="Ketoreductase" evidence="3">
    <location>
        <begin position="371"/>
        <end position="555"/>
    </location>
</feature>
<dbReference type="PRINTS" id="PR00081">
    <property type="entry name" value="GDHRDH"/>
</dbReference>
<dbReference type="NCBIfam" id="NF005539">
    <property type="entry name" value="PRK07201.1"/>
    <property type="match status" value="1"/>
</dbReference>
<dbReference type="CDD" id="cd05263">
    <property type="entry name" value="MupV_like_SDR_e"/>
    <property type="match status" value="1"/>
</dbReference>
<dbReference type="PANTHER" id="PTHR44196">
    <property type="entry name" value="DEHYDROGENASE/REDUCTASE SDR FAMILY MEMBER 7B"/>
    <property type="match status" value="1"/>
</dbReference>
<organism evidence="4 5">
    <name type="scientific">Rhodococcoides trifolii</name>
    <dbReference type="NCBI Taxonomy" id="908250"/>
    <lineage>
        <taxon>Bacteria</taxon>
        <taxon>Bacillati</taxon>
        <taxon>Actinomycetota</taxon>
        <taxon>Actinomycetes</taxon>
        <taxon>Mycobacteriales</taxon>
        <taxon>Nocardiaceae</taxon>
        <taxon>Rhodococcoides</taxon>
    </lineage>
</organism>
<comment type="similarity">
    <text evidence="1">Belongs to the short-chain dehydrogenases/reductases (SDR) family.</text>
</comment>
<dbReference type="InterPro" id="IPR036291">
    <property type="entry name" value="NAD(P)-bd_dom_sf"/>
</dbReference>
<proteinExistence type="inferred from homology"/>
<accession>A0A917FW65</accession>
<dbReference type="Gene3D" id="3.40.50.720">
    <property type="entry name" value="NAD(P)-binding Rossmann-like Domain"/>
    <property type="match status" value="2"/>
</dbReference>
<keyword evidence="2" id="KW-0560">Oxidoreductase</keyword>
<dbReference type="GO" id="GO:0016491">
    <property type="term" value="F:oxidoreductase activity"/>
    <property type="evidence" value="ECO:0007669"/>
    <property type="project" value="UniProtKB-KW"/>
</dbReference>
<dbReference type="CDD" id="cd05233">
    <property type="entry name" value="SDR_c"/>
    <property type="match status" value="1"/>
</dbReference>
<evidence type="ECO:0000259" key="3">
    <source>
        <dbReference type="SMART" id="SM00822"/>
    </source>
</evidence>
<dbReference type="AlphaFoldDB" id="A0A917FW65"/>
<evidence type="ECO:0000313" key="4">
    <source>
        <dbReference type="EMBL" id="GGG13731.1"/>
    </source>
</evidence>
<dbReference type="InterPro" id="IPR057313">
    <property type="entry name" value="Maqu_2507-like"/>
</dbReference>
<evidence type="ECO:0000256" key="2">
    <source>
        <dbReference type="ARBA" id="ARBA00023002"/>
    </source>
</evidence>
<dbReference type="SMART" id="SM00822">
    <property type="entry name" value="PKS_KR"/>
    <property type="match status" value="1"/>
</dbReference>
<evidence type="ECO:0000313" key="5">
    <source>
        <dbReference type="Proteomes" id="UP000654257"/>
    </source>
</evidence>
<sequence length="664" mass="70853">MSGGKAGGRSETNVFVTGGTGFLGRGVLAQLLERAPDAHVHVLVRAASASRVPSDPRITAVIGDLTAPGLGLSPGDLPDRLDHVIHLGAVYDLRAGEEQAATNVDGTRAVIDVALATGATLHHVSTIAVAGDTTGTFRESDFERGQQFPTPYHRTKFEAEKLVRESAGLTWRIYRPSAVVGDSVTGEIDKIDGPYYLFGMIAALAKLPKGFPMAVPALGSTNIVPVDYVTAAIAALALEPGLDGRTFHLGSARPQQIRDVYSALARAAGAPDARANLPGKPADAFLRSRNPRVAAVRKVALRQFGIPSVMADKLTFPFDFDTSETRDALRGKAIDVPDFGSYAPALWAYWTENLDPLRARRQNPAGPLMGRHILVTGGSSGIGRATAIAAARKGAVLFLLARSGDELEKTVQDIRAFGGTAYGYVCDITDSESVDSTVKAILAEHDHVDMLVNNAGRSIRRSLLRSTDRLHDFERTMAVNYFGAVRLILALLPHMTERKYGHVVNISSAAVQGHTPRFAAYVGSKSALDGFTEVAAAETLGDGITFTTIHMPLVDTPMIAPTEDGNAGPIATPEKAAAMVIRALVERPKRIDVPLGTLGEWGAMVNPRAKDRVMHQFFRAFDDSAAAKGEASTDSKSAKPVHAKEIKVPKLARRLGRLVPGTHW</sequence>
<reference evidence="4" key="2">
    <citation type="submission" date="2020-09" db="EMBL/GenBank/DDBJ databases">
        <authorList>
            <person name="Sun Q."/>
            <person name="Sedlacek I."/>
        </authorList>
    </citation>
    <scope>NUCLEOTIDE SEQUENCE</scope>
    <source>
        <strain evidence="4">CCM 7905</strain>
    </source>
</reference>
<dbReference type="GO" id="GO:0016020">
    <property type="term" value="C:membrane"/>
    <property type="evidence" value="ECO:0007669"/>
    <property type="project" value="TreeGrafter"/>
</dbReference>
<dbReference type="Proteomes" id="UP000654257">
    <property type="component" value="Unassembled WGS sequence"/>
</dbReference>
<keyword evidence="5" id="KW-1185">Reference proteome</keyword>
<comment type="caution">
    <text evidence="4">The sequence shown here is derived from an EMBL/GenBank/DDBJ whole genome shotgun (WGS) entry which is preliminary data.</text>
</comment>
<dbReference type="PROSITE" id="PS00061">
    <property type="entry name" value="ADH_SHORT"/>
    <property type="match status" value="1"/>
</dbReference>
<dbReference type="EMBL" id="BMCU01000003">
    <property type="protein sequence ID" value="GGG13731.1"/>
    <property type="molecule type" value="Genomic_DNA"/>
</dbReference>
<name>A0A917FW65_9NOCA</name>
<dbReference type="Pfam" id="PF00106">
    <property type="entry name" value="adh_short"/>
    <property type="match status" value="1"/>
</dbReference>